<gene>
    <name evidence="1" type="primary">gb19073</name>
    <name evidence="1" type="ORF">PR202_gb19073</name>
</gene>
<dbReference type="InterPro" id="IPR053197">
    <property type="entry name" value="F-box_SCFL_complex_component"/>
</dbReference>
<dbReference type="EMBL" id="BQKI01000082">
    <property type="protein sequence ID" value="GJN30739.1"/>
    <property type="molecule type" value="Genomic_DNA"/>
</dbReference>
<comment type="caution">
    <text evidence="1">The sequence shown here is derived from an EMBL/GenBank/DDBJ whole genome shotgun (WGS) entry which is preliminary data.</text>
</comment>
<dbReference type="PANTHER" id="PTHR34223:SF91">
    <property type="entry name" value="F-BOX DOMAIN-CONTAINING PROTEIN"/>
    <property type="match status" value="1"/>
</dbReference>
<dbReference type="AlphaFoldDB" id="A0AAV5F7A1"/>
<dbReference type="InterPro" id="IPR036047">
    <property type="entry name" value="F-box-like_dom_sf"/>
</dbReference>
<reference evidence="1" key="1">
    <citation type="journal article" date="2018" name="DNA Res.">
        <title>Multiple hybrid de novo genome assembly of finger millet, an orphan allotetraploid crop.</title>
        <authorList>
            <person name="Hatakeyama M."/>
            <person name="Aluri S."/>
            <person name="Balachadran M.T."/>
            <person name="Sivarajan S.R."/>
            <person name="Patrignani A."/>
            <person name="Gruter S."/>
            <person name="Poveda L."/>
            <person name="Shimizu-Inatsugi R."/>
            <person name="Baeten J."/>
            <person name="Francoijs K.J."/>
            <person name="Nataraja K.N."/>
            <person name="Reddy Y.A.N."/>
            <person name="Phadnis S."/>
            <person name="Ravikumar R.L."/>
            <person name="Schlapbach R."/>
            <person name="Sreeman S.M."/>
            <person name="Shimizu K.K."/>
        </authorList>
    </citation>
    <scope>NUCLEOTIDE SEQUENCE</scope>
</reference>
<dbReference type="SUPFAM" id="SSF81383">
    <property type="entry name" value="F-box domain"/>
    <property type="match status" value="1"/>
</dbReference>
<evidence type="ECO:0000313" key="1">
    <source>
        <dbReference type="EMBL" id="GJN30739.1"/>
    </source>
</evidence>
<dbReference type="Gene3D" id="3.80.10.10">
    <property type="entry name" value="Ribonuclease Inhibitor"/>
    <property type="match status" value="1"/>
</dbReference>
<accession>A0AAV5F7A1</accession>
<dbReference type="Proteomes" id="UP001054889">
    <property type="component" value="Unassembled WGS sequence"/>
</dbReference>
<keyword evidence="2" id="KW-1185">Reference proteome</keyword>
<evidence type="ECO:0008006" key="3">
    <source>
        <dbReference type="Google" id="ProtNLM"/>
    </source>
</evidence>
<protein>
    <recommendedName>
        <fullName evidence="3">F-box domain-containing protein</fullName>
    </recommendedName>
</protein>
<organism evidence="1 2">
    <name type="scientific">Eleusine coracana subsp. coracana</name>
    <dbReference type="NCBI Taxonomy" id="191504"/>
    <lineage>
        <taxon>Eukaryota</taxon>
        <taxon>Viridiplantae</taxon>
        <taxon>Streptophyta</taxon>
        <taxon>Embryophyta</taxon>
        <taxon>Tracheophyta</taxon>
        <taxon>Spermatophyta</taxon>
        <taxon>Magnoliopsida</taxon>
        <taxon>Liliopsida</taxon>
        <taxon>Poales</taxon>
        <taxon>Poaceae</taxon>
        <taxon>PACMAD clade</taxon>
        <taxon>Chloridoideae</taxon>
        <taxon>Cynodonteae</taxon>
        <taxon>Eleusininae</taxon>
        <taxon>Eleusine</taxon>
    </lineage>
</organism>
<name>A0AAV5F7A1_ELECO</name>
<dbReference type="InterPro" id="IPR032675">
    <property type="entry name" value="LRR_dom_sf"/>
</dbReference>
<reference evidence="1" key="2">
    <citation type="submission" date="2021-12" db="EMBL/GenBank/DDBJ databases">
        <title>Resequencing data analysis of finger millet.</title>
        <authorList>
            <person name="Hatakeyama M."/>
            <person name="Aluri S."/>
            <person name="Balachadran M.T."/>
            <person name="Sivarajan S.R."/>
            <person name="Poveda L."/>
            <person name="Shimizu-Inatsugi R."/>
            <person name="Schlapbach R."/>
            <person name="Sreeman S.M."/>
            <person name="Shimizu K.K."/>
        </authorList>
    </citation>
    <scope>NUCLEOTIDE SEQUENCE</scope>
</reference>
<sequence>MDSVGDSDRISALPDDLLHQILAAVGDAVTVTRTAVLSRRWRNVWTHAQRLVLVDQRVIRGTKFEDFVDWVFAQRGNADIDSLDINYKCRYLNQYPAAAGIPHERINRWLRYATQCVVESLNIDLPYYYHEKSKIKIPMAATAKYEALTELSLFAASFDEEELGGVRTLGDFVSSCCPRLRKLDIQLPERLQQLVLHTESLEELNLYCVEDLRTLDVTAPNLRVLKLKLACCLHESAVKVSAKRLEEVEVHLPQEGVSRLDMVGLTCVRRLGSIGLYFHGQHYGPDRGGGWWLLENCPAAEHVKVSLGHWEASNVTDGELVDLTSFQGAPLTFPSVGRMEVTVKAHQFPEGHLVASMSSLLLRTLAGGGIAYAVDLILG</sequence>
<proteinExistence type="predicted"/>
<evidence type="ECO:0000313" key="2">
    <source>
        <dbReference type="Proteomes" id="UP001054889"/>
    </source>
</evidence>
<dbReference type="PANTHER" id="PTHR34223">
    <property type="entry name" value="OS11G0201299 PROTEIN"/>
    <property type="match status" value="1"/>
</dbReference>